<dbReference type="Pfam" id="PF01965">
    <property type="entry name" value="DJ-1_PfpI"/>
    <property type="match status" value="1"/>
</dbReference>
<dbReference type="PANTHER" id="PTHR43130:SF3">
    <property type="entry name" value="HTH-TYPE TRANSCRIPTIONAL REGULATOR RV1931C"/>
    <property type="match status" value="1"/>
</dbReference>
<dbReference type="SUPFAM" id="SSF52317">
    <property type="entry name" value="Class I glutamine amidotransferase-like"/>
    <property type="match status" value="1"/>
</dbReference>
<keyword evidence="2" id="KW-0804">Transcription</keyword>
<dbReference type="PANTHER" id="PTHR43130">
    <property type="entry name" value="ARAC-FAMILY TRANSCRIPTIONAL REGULATOR"/>
    <property type="match status" value="1"/>
</dbReference>
<evidence type="ECO:0000259" key="3">
    <source>
        <dbReference type="PROSITE" id="PS01124"/>
    </source>
</evidence>
<protein>
    <submittedName>
        <fullName evidence="4">GlxA family transcriptional regulator</fullName>
    </submittedName>
</protein>
<proteinExistence type="predicted"/>
<dbReference type="Gene3D" id="3.40.50.880">
    <property type="match status" value="1"/>
</dbReference>
<dbReference type="Pfam" id="PF12833">
    <property type="entry name" value="HTH_18"/>
    <property type="match status" value="1"/>
</dbReference>
<keyword evidence="1" id="KW-0805">Transcription regulation</keyword>
<feature type="domain" description="HTH araC/xylS-type" evidence="3">
    <location>
        <begin position="231"/>
        <end position="329"/>
    </location>
</feature>
<dbReference type="RefSeq" id="WP_226864728.1">
    <property type="nucleotide sequence ID" value="NZ_JACZFR010000013.1"/>
</dbReference>
<dbReference type="InterPro" id="IPR052158">
    <property type="entry name" value="INH-QAR"/>
</dbReference>
<dbReference type="InterPro" id="IPR018060">
    <property type="entry name" value="HTH_AraC"/>
</dbReference>
<dbReference type="InterPro" id="IPR002818">
    <property type="entry name" value="DJ-1/PfpI"/>
</dbReference>
<gene>
    <name evidence="4" type="ORF">ACFQBM_11270</name>
</gene>
<dbReference type="Gene3D" id="1.10.10.60">
    <property type="entry name" value="Homeodomain-like"/>
    <property type="match status" value="1"/>
</dbReference>
<evidence type="ECO:0000256" key="2">
    <source>
        <dbReference type="ARBA" id="ARBA00023163"/>
    </source>
</evidence>
<evidence type="ECO:0000313" key="5">
    <source>
        <dbReference type="Proteomes" id="UP001596425"/>
    </source>
</evidence>
<dbReference type="Proteomes" id="UP001596425">
    <property type="component" value="Unassembled WGS sequence"/>
</dbReference>
<dbReference type="EMBL" id="JBHSVR010000001">
    <property type="protein sequence ID" value="MFC6633869.1"/>
    <property type="molecule type" value="Genomic_DNA"/>
</dbReference>
<dbReference type="InterPro" id="IPR029062">
    <property type="entry name" value="Class_I_gatase-like"/>
</dbReference>
<dbReference type="CDD" id="cd03137">
    <property type="entry name" value="GATase1_AraC_1"/>
    <property type="match status" value="1"/>
</dbReference>
<dbReference type="SUPFAM" id="SSF46689">
    <property type="entry name" value="Homeodomain-like"/>
    <property type="match status" value="2"/>
</dbReference>
<comment type="caution">
    <text evidence="4">The sequence shown here is derived from an EMBL/GenBank/DDBJ whole genome shotgun (WGS) entry which is preliminary data.</text>
</comment>
<evidence type="ECO:0000256" key="1">
    <source>
        <dbReference type="ARBA" id="ARBA00023015"/>
    </source>
</evidence>
<keyword evidence="5" id="KW-1185">Reference proteome</keyword>
<sequence length="332" mass="37062">MKTADSIPNSPMKIAMVIYPDAQCLDITGPLEVFALANRQLWEEGRCTEDVYRIELLAEEAGPVRMSSGMTLIADRSYRDAGQMDTLLVSGGMGESAAQLQDNQEFISWLNHRVAIVRRLGSICSGALILASAGLLNGRRATTHWLDVEELQGFPEVAVDPDAIYVRDGHIYTSAGITSGIDLALALVEEDFGRPLALKIARRLVLYLKRDGGQKQYSEHLSGQVECDQFGQLVEWIYSNLEAPLTVDTLAQVAAMSPRNFARRFLQTMGVTPAKFVERARVEKSRQLLMEQNLSAEKVAALCGFQSREQLRRAFRRQLGVLPSDYRKHFKR</sequence>
<accession>A0ABW1YM95</accession>
<dbReference type="InterPro" id="IPR009057">
    <property type="entry name" value="Homeodomain-like_sf"/>
</dbReference>
<dbReference type="PROSITE" id="PS01124">
    <property type="entry name" value="HTH_ARAC_FAMILY_2"/>
    <property type="match status" value="1"/>
</dbReference>
<reference evidence="5" key="1">
    <citation type="journal article" date="2019" name="Int. J. Syst. Evol. Microbiol.">
        <title>The Global Catalogue of Microorganisms (GCM) 10K type strain sequencing project: providing services to taxonomists for standard genome sequencing and annotation.</title>
        <authorList>
            <consortium name="The Broad Institute Genomics Platform"/>
            <consortium name="The Broad Institute Genome Sequencing Center for Infectious Disease"/>
            <person name="Wu L."/>
            <person name="Ma J."/>
        </authorList>
    </citation>
    <scope>NUCLEOTIDE SEQUENCE [LARGE SCALE GENOMIC DNA]</scope>
    <source>
        <strain evidence="5">CGMCC 1.13718</strain>
    </source>
</reference>
<organism evidence="4 5">
    <name type="scientific">Microbulbifer taiwanensis</name>
    <dbReference type="NCBI Taxonomy" id="986746"/>
    <lineage>
        <taxon>Bacteria</taxon>
        <taxon>Pseudomonadati</taxon>
        <taxon>Pseudomonadota</taxon>
        <taxon>Gammaproteobacteria</taxon>
        <taxon>Cellvibrionales</taxon>
        <taxon>Microbulbiferaceae</taxon>
        <taxon>Microbulbifer</taxon>
    </lineage>
</organism>
<evidence type="ECO:0000313" key="4">
    <source>
        <dbReference type="EMBL" id="MFC6633869.1"/>
    </source>
</evidence>
<name>A0ABW1YM95_9GAMM</name>
<dbReference type="SMART" id="SM00342">
    <property type="entry name" value="HTH_ARAC"/>
    <property type="match status" value="1"/>
</dbReference>